<dbReference type="InterPro" id="IPR015943">
    <property type="entry name" value="WD40/YVTN_repeat-like_dom_sf"/>
</dbReference>
<dbReference type="Gene3D" id="2.130.10.10">
    <property type="entry name" value="YVTN repeat-like/Quinoprotein amine dehydrogenase"/>
    <property type="match status" value="1"/>
</dbReference>
<proteinExistence type="predicted"/>
<dbReference type="HOGENOM" id="CLU_383503_0_0_0"/>
<feature type="signal peptide" evidence="2">
    <location>
        <begin position="1"/>
        <end position="24"/>
    </location>
</feature>
<organism evidence="4">
    <name type="scientific">Solibacter usitatus (strain Ellin6076)</name>
    <dbReference type="NCBI Taxonomy" id="234267"/>
    <lineage>
        <taxon>Bacteria</taxon>
        <taxon>Pseudomonadati</taxon>
        <taxon>Acidobacteriota</taxon>
        <taxon>Terriglobia</taxon>
        <taxon>Bryobacterales</taxon>
        <taxon>Solibacteraceae</taxon>
        <taxon>Candidatus Solibacter</taxon>
    </lineage>
</organism>
<name>Q02CD9_SOLUE</name>
<dbReference type="GO" id="GO:0005509">
    <property type="term" value="F:calcium ion binding"/>
    <property type="evidence" value="ECO:0007669"/>
    <property type="project" value="InterPro"/>
</dbReference>
<feature type="compositionally biased region" description="Polar residues" evidence="1">
    <location>
        <begin position="474"/>
        <end position="483"/>
    </location>
</feature>
<feature type="region of interest" description="Disordered" evidence="1">
    <location>
        <begin position="287"/>
        <end position="320"/>
    </location>
</feature>
<sequence precursor="true">MMLSIRRLASTAALCALLMPAAFASGTATWELNSYSDFIRGRFKGVSLSREGRLSLSPKVDTLFTGDQPVIWAMAQGPDGVLYAATGHRGRLYRIEGEGKSTLLWTADQPEIFALAVDRSGAVYAGTSPDGKVYKIQNGKAEEFFAPKTRYIWSLAIGADNALYVGTGDQGRVFRVDRTGHGEVWYETGQSHVTGLAVDNQNRLLAGTEPNGILYRISGKDKAFVLYDANLPEIRAIVPMPDGTVYAAALGGSVAKRAQSASQAAQGNSGGASGVTSSVTTITVEAQASEVKPPDPTKAAQPAPAAQSATPQVTTQFTPSVDVSGVDKSAVYRINPDNTVETLWSSKEENVYDLLALEKQVLFSTDQDGRIYGLTPDRRVTLVTQTNEGETTRLLPGEHSVLAATGNMGRIFRLGEASGPSGSYEAPVHDSGTASRWGSVSWRGEVPAGATIQFRTRSGNSTRPDRTWSEWSDPLTSSQGSRITSPNARYIQWKMEMTGSNGVTPTLNSVTLAYLPQNSPPVLKSINVITQAAAVTQPVSTRNASTSAYSVTVSDSDASPTSAGTPTQTLPRAAAQQITLTWQAEDPDGDRLVYNVYFRGEDESQWKLLRANTHDNSITFDADVLADGKYFFRVLASDREANPPASAREATLISAPVMIDNTPPVLTVGEVRRNGTTAHIEWEAGDRASSMRRCEYSLDANSWVPMESVDGVIDSPREKFALDLTGLAPGEHLLVIRAADSANNTGTTKVVLK</sequence>
<feature type="domain" description="Cadherin" evidence="3">
    <location>
        <begin position="545"/>
        <end position="666"/>
    </location>
</feature>
<dbReference type="Gene3D" id="2.60.40.10">
    <property type="entry name" value="Immunoglobulins"/>
    <property type="match status" value="1"/>
</dbReference>
<dbReference type="OrthoDB" id="175360at2"/>
<evidence type="ECO:0000256" key="2">
    <source>
        <dbReference type="SAM" id="SignalP"/>
    </source>
</evidence>
<feature type="chain" id="PRO_5004163431" description="Cadherin domain-containing protein" evidence="2">
    <location>
        <begin position="25"/>
        <end position="753"/>
    </location>
</feature>
<dbReference type="PROSITE" id="PS50268">
    <property type="entry name" value="CADHERIN_2"/>
    <property type="match status" value="1"/>
</dbReference>
<keyword evidence="2" id="KW-0732">Signal</keyword>
<feature type="compositionally biased region" description="Low complexity" evidence="1">
    <location>
        <begin position="297"/>
        <end position="316"/>
    </location>
</feature>
<dbReference type="KEGG" id="sus:Acid_0265"/>
<gene>
    <name evidence="4" type="ordered locus">Acid_0265</name>
</gene>
<accession>Q02CD9</accession>
<evidence type="ECO:0000313" key="4">
    <source>
        <dbReference type="EMBL" id="ABJ81277.1"/>
    </source>
</evidence>
<dbReference type="SUPFAM" id="SSF63829">
    <property type="entry name" value="Calcium-dependent phosphotriesterase"/>
    <property type="match status" value="1"/>
</dbReference>
<evidence type="ECO:0000259" key="3">
    <source>
        <dbReference type="PROSITE" id="PS50268"/>
    </source>
</evidence>
<dbReference type="GO" id="GO:0016020">
    <property type="term" value="C:membrane"/>
    <property type="evidence" value="ECO:0007669"/>
    <property type="project" value="InterPro"/>
</dbReference>
<protein>
    <recommendedName>
        <fullName evidence="3">Cadherin domain-containing protein</fullName>
    </recommendedName>
</protein>
<evidence type="ECO:0000256" key="1">
    <source>
        <dbReference type="SAM" id="MobiDB-lite"/>
    </source>
</evidence>
<dbReference type="EMBL" id="CP000473">
    <property type="protein sequence ID" value="ABJ81277.1"/>
    <property type="molecule type" value="Genomic_DNA"/>
</dbReference>
<dbReference type="GO" id="GO:0007156">
    <property type="term" value="P:homophilic cell adhesion via plasma membrane adhesion molecules"/>
    <property type="evidence" value="ECO:0007669"/>
    <property type="project" value="InterPro"/>
</dbReference>
<dbReference type="InterPro" id="IPR002126">
    <property type="entry name" value="Cadherin-like_dom"/>
</dbReference>
<dbReference type="InterPro" id="IPR036116">
    <property type="entry name" value="FN3_sf"/>
</dbReference>
<dbReference type="InterPro" id="IPR013783">
    <property type="entry name" value="Ig-like_fold"/>
</dbReference>
<dbReference type="SUPFAM" id="SSF49265">
    <property type="entry name" value="Fibronectin type III"/>
    <property type="match status" value="1"/>
</dbReference>
<dbReference type="STRING" id="234267.Acid_0265"/>
<dbReference type="CDD" id="cd00063">
    <property type="entry name" value="FN3"/>
    <property type="match status" value="1"/>
</dbReference>
<dbReference type="eggNOG" id="COG3292">
    <property type="taxonomic scope" value="Bacteria"/>
</dbReference>
<reference evidence="4" key="1">
    <citation type="submission" date="2006-10" db="EMBL/GenBank/DDBJ databases">
        <title>Complete sequence of Solibacter usitatus Ellin6076.</title>
        <authorList>
            <consortium name="US DOE Joint Genome Institute"/>
            <person name="Copeland A."/>
            <person name="Lucas S."/>
            <person name="Lapidus A."/>
            <person name="Barry K."/>
            <person name="Detter J.C."/>
            <person name="Glavina del Rio T."/>
            <person name="Hammon N."/>
            <person name="Israni S."/>
            <person name="Dalin E."/>
            <person name="Tice H."/>
            <person name="Pitluck S."/>
            <person name="Thompson L.S."/>
            <person name="Brettin T."/>
            <person name="Bruce D."/>
            <person name="Han C."/>
            <person name="Tapia R."/>
            <person name="Gilna P."/>
            <person name="Schmutz J."/>
            <person name="Larimer F."/>
            <person name="Land M."/>
            <person name="Hauser L."/>
            <person name="Kyrpides N."/>
            <person name="Mikhailova N."/>
            <person name="Janssen P.H."/>
            <person name="Kuske C.R."/>
            <person name="Richardson P."/>
        </authorList>
    </citation>
    <scope>NUCLEOTIDE SEQUENCE</scope>
    <source>
        <strain evidence="4">Ellin6076</strain>
    </source>
</reference>
<feature type="region of interest" description="Disordered" evidence="1">
    <location>
        <begin position="455"/>
        <end position="483"/>
    </location>
</feature>
<dbReference type="AlphaFoldDB" id="Q02CD9"/>
<dbReference type="InterPro" id="IPR003961">
    <property type="entry name" value="FN3_dom"/>
</dbReference>
<dbReference type="InParanoid" id="Q02CD9"/>